<dbReference type="Pfam" id="PF01774">
    <property type="entry name" value="UreD"/>
    <property type="match status" value="1"/>
</dbReference>
<evidence type="ECO:0000256" key="4">
    <source>
        <dbReference type="SAM" id="MobiDB-lite"/>
    </source>
</evidence>
<dbReference type="GO" id="GO:0005737">
    <property type="term" value="C:cytoplasm"/>
    <property type="evidence" value="ECO:0007669"/>
    <property type="project" value="UniProtKB-SubCell"/>
</dbReference>
<evidence type="ECO:0000313" key="6">
    <source>
        <dbReference type="Proteomes" id="UP000467322"/>
    </source>
</evidence>
<evidence type="ECO:0000256" key="3">
    <source>
        <dbReference type="HAMAP-Rule" id="MF_01384"/>
    </source>
</evidence>
<sequence>MNLHPGATLEHEAHQPRARGQVRVSSKLRAGASVIDGLSMAGSMKALFPRPAGPALDVMLINTAGGVTGGDRFFVEAEAGPHTTVTLTTQACERAYAARGKTAGRIETHLSVAAGGRVNWLPQETILYDKLNFERRLAVDLAADARFLMVEPLIFGRVAMGERLRAGHFRDRVEIRRAGRPVYLDGVALSGNIDAQMTRASTMAGHRALAALVYAGADAEAWVDRLRGLMPATGGVSLQSPDLLTCRIVAPDAFALRRALVPAIRALNDNDIPRPWML</sequence>
<dbReference type="PANTHER" id="PTHR33643">
    <property type="entry name" value="UREASE ACCESSORY PROTEIN D"/>
    <property type="match status" value="1"/>
</dbReference>
<dbReference type="PANTHER" id="PTHR33643:SF1">
    <property type="entry name" value="UREASE ACCESSORY PROTEIN D"/>
    <property type="match status" value="1"/>
</dbReference>
<reference evidence="5 6" key="1">
    <citation type="submission" date="2019-12" db="EMBL/GenBank/DDBJ databases">
        <title>Maritimibacter sp. nov. sp. isolated from sea sand.</title>
        <authorList>
            <person name="Kim J."/>
            <person name="Jeong S.E."/>
            <person name="Jung H.S."/>
            <person name="Jeon C.O."/>
        </authorList>
    </citation>
    <scope>NUCLEOTIDE SEQUENCE [LARGE SCALE GENOMIC DNA]</scope>
    <source>
        <strain evidence="5 6">DP07</strain>
    </source>
</reference>
<evidence type="ECO:0000313" key="5">
    <source>
        <dbReference type="EMBL" id="MZR13453.1"/>
    </source>
</evidence>
<protein>
    <recommendedName>
        <fullName evidence="3">Urease accessory protein UreD</fullName>
    </recommendedName>
</protein>
<comment type="subcellular location">
    <subcellularLocation>
        <location evidence="3">Cytoplasm</location>
    </subcellularLocation>
</comment>
<comment type="subunit">
    <text evidence="3">UreD, UreF and UreG form a complex that acts as a GTP-hydrolysis-dependent molecular chaperone, activating the urease apoprotein by helping to assemble the nickel containing metallocenter of UreC. The UreE protein probably delivers the nickel.</text>
</comment>
<keyword evidence="2 3" id="KW-0143">Chaperone</keyword>
<accession>A0A845M7H2</accession>
<name>A0A845M7H2_9RHOB</name>
<comment type="similarity">
    <text evidence="1 3">Belongs to the UreD family.</text>
</comment>
<dbReference type="HAMAP" id="MF_01384">
    <property type="entry name" value="UreD"/>
    <property type="match status" value="1"/>
</dbReference>
<evidence type="ECO:0000256" key="2">
    <source>
        <dbReference type="ARBA" id="ARBA00023186"/>
    </source>
</evidence>
<dbReference type="GO" id="GO:0016151">
    <property type="term" value="F:nickel cation binding"/>
    <property type="evidence" value="ECO:0007669"/>
    <property type="project" value="UniProtKB-UniRule"/>
</dbReference>
<comment type="function">
    <text evidence="3">Required for maturation of urease via the functional incorporation of the urease nickel metallocenter.</text>
</comment>
<keyword evidence="3" id="KW-0996">Nickel insertion</keyword>
<proteinExistence type="inferred from homology"/>
<keyword evidence="3" id="KW-0963">Cytoplasm</keyword>
<evidence type="ECO:0000256" key="1">
    <source>
        <dbReference type="ARBA" id="ARBA00007177"/>
    </source>
</evidence>
<dbReference type="AlphaFoldDB" id="A0A845M7H2"/>
<keyword evidence="6" id="KW-1185">Reference proteome</keyword>
<dbReference type="RefSeq" id="WP_161351573.1">
    <property type="nucleotide sequence ID" value="NZ_WTUX01000012.1"/>
</dbReference>
<dbReference type="InterPro" id="IPR002669">
    <property type="entry name" value="UreD"/>
</dbReference>
<organism evidence="5 6">
    <name type="scientific">Maritimibacter harenae</name>
    <dbReference type="NCBI Taxonomy" id="2606218"/>
    <lineage>
        <taxon>Bacteria</taxon>
        <taxon>Pseudomonadati</taxon>
        <taxon>Pseudomonadota</taxon>
        <taxon>Alphaproteobacteria</taxon>
        <taxon>Rhodobacterales</taxon>
        <taxon>Roseobacteraceae</taxon>
        <taxon>Maritimibacter</taxon>
    </lineage>
</organism>
<feature type="region of interest" description="Disordered" evidence="4">
    <location>
        <begin position="1"/>
        <end position="23"/>
    </location>
</feature>
<dbReference type="Proteomes" id="UP000467322">
    <property type="component" value="Unassembled WGS sequence"/>
</dbReference>
<dbReference type="EMBL" id="WTUX01000012">
    <property type="protein sequence ID" value="MZR13453.1"/>
    <property type="molecule type" value="Genomic_DNA"/>
</dbReference>
<gene>
    <name evidence="3" type="primary">ureD</name>
    <name evidence="5" type="ORF">GQE99_10545</name>
</gene>
<comment type="caution">
    <text evidence="5">The sequence shown here is derived from an EMBL/GenBank/DDBJ whole genome shotgun (WGS) entry which is preliminary data.</text>
</comment>